<organism evidence="2 3">
    <name type="scientific">Candidatus Clostridium radicumherbarum</name>
    <dbReference type="NCBI Taxonomy" id="3381662"/>
    <lineage>
        <taxon>Bacteria</taxon>
        <taxon>Bacillati</taxon>
        <taxon>Bacillota</taxon>
        <taxon>Clostridia</taxon>
        <taxon>Eubacteriales</taxon>
        <taxon>Clostridiaceae</taxon>
        <taxon>Clostridium</taxon>
    </lineage>
</organism>
<protein>
    <submittedName>
        <fullName evidence="2">Uncharacterized protein</fullName>
    </submittedName>
</protein>
<name>A0ABW8TLW8_9CLOT</name>
<dbReference type="RefSeq" id="WP_406763305.1">
    <property type="nucleotide sequence ID" value="NZ_JBJHZY010000001.1"/>
</dbReference>
<evidence type="ECO:0000313" key="3">
    <source>
        <dbReference type="Proteomes" id="UP001623661"/>
    </source>
</evidence>
<comment type="caution">
    <text evidence="2">The sequence shown here is derived from an EMBL/GenBank/DDBJ whole genome shotgun (WGS) entry which is preliminary data.</text>
</comment>
<sequence>MKKKVGVIIATALLTVGAVTAVYAKENYNSKNYGYTGTMMQQSNLNNVSYNKMIDIMRSNGFEAAANAMENRDYNAMSNFMNNLTDDQYNQMKNIMQNNGYGYMAKRMSSVNRQQMVNIHNTMMGN</sequence>
<keyword evidence="3" id="KW-1185">Reference proteome</keyword>
<dbReference type="EMBL" id="JBJHZY010000001">
    <property type="protein sequence ID" value="MFL0266676.1"/>
    <property type="molecule type" value="Genomic_DNA"/>
</dbReference>
<keyword evidence="1" id="KW-0732">Signal</keyword>
<evidence type="ECO:0000313" key="2">
    <source>
        <dbReference type="EMBL" id="MFL0266676.1"/>
    </source>
</evidence>
<dbReference type="Proteomes" id="UP001623661">
    <property type="component" value="Unassembled WGS sequence"/>
</dbReference>
<feature type="chain" id="PRO_5047032101" evidence="1">
    <location>
        <begin position="25"/>
        <end position="126"/>
    </location>
</feature>
<feature type="signal peptide" evidence="1">
    <location>
        <begin position="1"/>
        <end position="24"/>
    </location>
</feature>
<accession>A0ABW8TLW8</accession>
<reference evidence="2 3" key="1">
    <citation type="submission" date="2024-11" db="EMBL/GenBank/DDBJ databases">
        <authorList>
            <person name="Heng Y.C."/>
            <person name="Lim A.C.H."/>
            <person name="Lee J.K.Y."/>
            <person name="Kittelmann S."/>
        </authorList>
    </citation>
    <scope>NUCLEOTIDE SEQUENCE [LARGE SCALE GENOMIC DNA]</scope>
    <source>
        <strain evidence="2 3">WILCCON 0202</strain>
    </source>
</reference>
<evidence type="ECO:0000256" key="1">
    <source>
        <dbReference type="SAM" id="SignalP"/>
    </source>
</evidence>
<gene>
    <name evidence="2" type="ORF">ACJDUH_01085</name>
</gene>
<proteinExistence type="predicted"/>